<organism evidence="2 3">
    <name type="scientific">Neurospora intermedia</name>
    <dbReference type="NCBI Taxonomy" id="5142"/>
    <lineage>
        <taxon>Eukaryota</taxon>
        <taxon>Fungi</taxon>
        <taxon>Dikarya</taxon>
        <taxon>Ascomycota</taxon>
        <taxon>Pezizomycotina</taxon>
        <taxon>Sordariomycetes</taxon>
        <taxon>Sordariomycetidae</taxon>
        <taxon>Sordariales</taxon>
        <taxon>Sordariaceae</taxon>
        <taxon>Neurospora</taxon>
    </lineage>
</organism>
<evidence type="ECO:0000313" key="2">
    <source>
        <dbReference type="EMBL" id="KAL0466555.1"/>
    </source>
</evidence>
<evidence type="ECO:0000313" key="3">
    <source>
        <dbReference type="Proteomes" id="UP001451303"/>
    </source>
</evidence>
<accession>A0ABR3D1H1</accession>
<keyword evidence="3" id="KW-1185">Reference proteome</keyword>
<sequence length="416" mass="43473">MNRQVVTSTLGRRGVASTILNNAQQQQQQRPFSSTTTRCAAAEDDNKKPAAAPSTPRAPGPGPISASRQKSEAAVGKLTQLRGSFTSLTNDNSFHKTLPAGARDARRLAAAPIAGKGASAGTVAPLGSGGASGAPKVINVRSLKGTLGSRAGGNIPGAVAPGAALRPRFAAGAGPGAAGRPRFGAAAASPGTPGATGARRPPFGARRARPAGDKKRSGSGEKRPRGDDYDAPPTEEEKAFLRGLEQGKVTEYVPKLTPDTLLGYGPPLATDAHLGKVESAMRTMRILGGGLPFNDQSGVTSDPTAIKHRYVHEKKPVFFSSVEEKEWVRESLDKFAVSEGPEGKTKQKILETSVLGRYEEPKYVEGLHETVKMVEKYQGGTFSYAPSDADKFNRKLNQLLAAGLPRAAPAPAQKKA</sequence>
<dbReference type="EMBL" id="JAVLET010000012">
    <property type="protein sequence ID" value="KAL0466555.1"/>
    <property type="molecule type" value="Genomic_DNA"/>
</dbReference>
<gene>
    <name evidence="2" type="ORF">QR685DRAFT_535319</name>
</gene>
<feature type="compositionally biased region" description="Low complexity" evidence="1">
    <location>
        <begin position="172"/>
        <end position="205"/>
    </location>
</feature>
<proteinExistence type="predicted"/>
<reference evidence="2 3" key="1">
    <citation type="submission" date="2023-09" db="EMBL/GenBank/DDBJ databases">
        <title>Multi-omics analysis of a traditional fermented food reveals byproduct-associated fungal strains for waste-to-food upcycling.</title>
        <authorList>
            <consortium name="Lawrence Berkeley National Laboratory"/>
            <person name="Rekdal V.M."/>
            <person name="Villalobos-Escobedo J.M."/>
            <person name="Rodriguez-Valeron N."/>
            <person name="Garcia M.O."/>
            <person name="Vasquez D.P."/>
            <person name="Damayanti I."/>
            <person name="Sorensen P.M."/>
            <person name="Baidoo E.E."/>
            <person name="De Carvalho A.C."/>
            <person name="Riley R."/>
            <person name="Lipzen A."/>
            <person name="He G."/>
            <person name="Yan M."/>
            <person name="Haridas S."/>
            <person name="Daum C."/>
            <person name="Yoshinaga Y."/>
            <person name="Ng V."/>
            <person name="Grigoriev I.V."/>
            <person name="Munk R."/>
            <person name="Nuraida L."/>
            <person name="Wijaya C.H."/>
            <person name="Morales P.-C."/>
            <person name="Keasling J.D."/>
        </authorList>
    </citation>
    <scope>NUCLEOTIDE SEQUENCE [LARGE SCALE GENOMIC DNA]</scope>
    <source>
        <strain evidence="2 3">FGSC 2613</strain>
    </source>
</reference>
<dbReference type="Proteomes" id="UP001451303">
    <property type="component" value="Unassembled WGS sequence"/>
</dbReference>
<evidence type="ECO:0000256" key="1">
    <source>
        <dbReference type="SAM" id="MobiDB-lite"/>
    </source>
</evidence>
<name>A0ABR3D1H1_NEUIN</name>
<feature type="region of interest" description="Disordered" evidence="1">
    <location>
        <begin position="172"/>
        <end position="233"/>
    </location>
</feature>
<comment type="caution">
    <text evidence="2">The sequence shown here is derived from an EMBL/GenBank/DDBJ whole genome shotgun (WGS) entry which is preliminary data.</text>
</comment>
<feature type="region of interest" description="Disordered" evidence="1">
    <location>
        <begin position="21"/>
        <end position="75"/>
    </location>
</feature>
<feature type="compositionally biased region" description="Basic and acidic residues" evidence="1">
    <location>
        <begin position="210"/>
        <end position="228"/>
    </location>
</feature>
<protein>
    <submittedName>
        <fullName evidence="2">Uncharacterized protein</fullName>
    </submittedName>
</protein>